<keyword evidence="2" id="KW-1185">Reference proteome</keyword>
<sequence length="121" mass="13721">MTTDATALPLEDLHDELRRWSATHSPGVRAAVELLIEHDRWLRHEDFRARAVKRIDYEEMVVISWPVAQDMLDDGLRASTSELAVLDFALALAQDRFRWASMGLEHCAMLLHAAQTALGAR</sequence>
<evidence type="ECO:0000313" key="1">
    <source>
        <dbReference type="EMBL" id="GAA1983518.1"/>
    </source>
</evidence>
<comment type="caution">
    <text evidence="1">The sequence shown here is derived from an EMBL/GenBank/DDBJ whole genome shotgun (WGS) entry which is preliminary data.</text>
</comment>
<gene>
    <name evidence="1" type="ORF">GCM10009754_70870</name>
</gene>
<dbReference type="EMBL" id="BAAANN010000038">
    <property type="protein sequence ID" value="GAA1983518.1"/>
    <property type="molecule type" value="Genomic_DNA"/>
</dbReference>
<dbReference type="RefSeq" id="WP_344429107.1">
    <property type="nucleotide sequence ID" value="NZ_BAAANN010000038.1"/>
</dbReference>
<organism evidence="1 2">
    <name type="scientific">Amycolatopsis minnesotensis</name>
    <dbReference type="NCBI Taxonomy" id="337894"/>
    <lineage>
        <taxon>Bacteria</taxon>
        <taxon>Bacillati</taxon>
        <taxon>Actinomycetota</taxon>
        <taxon>Actinomycetes</taxon>
        <taxon>Pseudonocardiales</taxon>
        <taxon>Pseudonocardiaceae</taxon>
        <taxon>Amycolatopsis</taxon>
    </lineage>
</organism>
<evidence type="ECO:0000313" key="2">
    <source>
        <dbReference type="Proteomes" id="UP001501116"/>
    </source>
</evidence>
<proteinExistence type="predicted"/>
<name>A0ABN2SB96_9PSEU</name>
<reference evidence="1 2" key="1">
    <citation type="journal article" date="2019" name="Int. J. Syst. Evol. Microbiol.">
        <title>The Global Catalogue of Microorganisms (GCM) 10K type strain sequencing project: providing services to taxonomists for standard genome sequencing and annotation.</title>
        <authorList>
            <consortium name="The Broad Institute Genomics Platform"/>
            <consortium name="The Broad Institute Genome Sequencing Center for Infectious Disease"/>
            <person name="Wu L."/>
            <person name="Ma J."/>
        </authorList>
    </citation>
    <scope>NUCLEOTIDE SEQUENCE [LARGE SCALE GENOMIC DNA]</scope>
    <source>
        <strain evidence="1 2">JCM 14545</strain>
    </source>
</reference>
<protein>
    <submittedName>
        <fullName evidence="1">Uncharacterized protein</fullName>
    </submittedName>
</protein>
<accession>A0ABN2SB96</accession>
<dbReference type="Proteomes" id="UP001501116">
    <property type="component" value="Unassembled WGS sequence"/>
</dbReference>